<protein>
    <submittedName>
        <fullName evidence="8">Lipoprotein signal peptidase</fullName>
        <ecNumber evidence="8">3.4.23.36</ecNumber>
    </submittedName>
</protein>
<dbReference type="PROSITE" id="PS00855">
    <property type="entry name" value="SPASE_II"/>
    <property type="match status" value="1"/>
</dbReference>
<reference evidence="8" key="1">
    <citation type="submission" date="2018-06" db="EMBL/GenBank/DDBJ databases">
        <authorList>
            <person name="Zhirakovskaya E."/>
        </authorList>
    </citation>
    <scope>NUCLEOTIDE SEQUENCE</scope>
</reference>
<keyword evidence="4 8" id="KW-0378">Hydrolase</keyword>
<organism evidence="8">
    <name type="scientific">hydrothermal vent metagenome</name>
    <dbReference type="NCBI Taxonomy" id="652676"/>
    <lineage>
        <taxon>unclassified sequences</taxon>
        <taxon>metagenomes</taxon>
        <taxon>ecological metagenomes</taxon>
    </lineage>
</organism>
<dbReference type="NCBIfam" id="TIGR00077">
    <property type="entry name" value="lspA"/>
    <property type="match status" value="1"/>
</dbReference>
<keyword evidence="2" id="KW-0645">Protease</keyword>
<dbReference type="PRINTS" id="PR00781">
    <property type="entry name" value="LIPOSIGPTASE"/>
</dbReference>
<evidence type="ECO:0000256" key="3">
    <source>
        <dbReference type="ARBA" id="ARBA00022692"/>
    </source>
</evidence>
<proteinExistence type="inferred from homology"/>
<evidence type="ECO:0000256" key="2">
    <source>
        <dbReference type="ARBA" id="ARBA00022670"/>
    </source>
</evidence>
<evidence type="ECO:0000256" key="1">
    <source>
        <dbReference type="ARBA" id="ARBA00022475"/>
    </source>
</evidence>
<dbReference type="InterPro" id="IPR001872">
    <property type="entry name" value="Peptidase_A8"/>
</dbReference>
<keyword evidence="5 7" id="KW-1133">Transmembrane helix</keyword>
<keyword evidence="8" id="KW-0449">Lipoprotein</keyword>
<dbReference type="PANTHER" id="PTHR33695:SF1">
    <property type="entry name" value="LIPOPROTEIN SIGNAL PEPTIDASE"/>
    <property type="match status" value="1"/>
</dbReference>
<evidence type="ECO:0000256" key="6">
    <source>
        <dbReference type="ARBA" id="ARBA00023136"/>
    </source>
</evidence>
<dbReference type="Pfam" id="PF01252">
    <property type="entry name" value="Peptidase_A8"/>
    <property type="match status" value="1"/>
</dbReference>
<name>A0A3B0ZW41_9ZZZZ</name>
<dbReference type="GO" id="GO:0016020">
    <property type="term" value="C:membrane"/>
    <property type="evidence" value="ECO:0007669"/>
    <property type="project" value="InterPro"/>
</dbReference>
<dbReference type="HAMAP" id="MF_00161">
    <property type="entry name" value="LspA"/>
    <property type="match status" value="1"/>
</dbReference>
<keyword evidence="6 7" id="KW-0472">Membrane</keyword>
<feature type="transmembrane region" description="Helical" evidence="7">
    <location>
        <begin position="153"/>
        <end position="176"/>
    </location>
</feature>
<keyword evidence="1" id="KW-1003">Cell membrane</keyword>
<dbReference type="GO" id="GO:0004190">
    <property type="term" value="F:aspartic-type endopeptidase activity"/>
    <property type="evidence" value="ECO:0007669"/>
    <property type="project" value="UniProtKB-EC"/>
</dbReference>
<gene>
    <name evidence="8" type="ORF">MNBD_GAMMA21-1090</name>
</gene>
<accession>A0A3B0ZW41</accession>
<dbReference type="AlphaFoldDB" id="A0A3B0ZW41"/>
<evidence type="ECO:0000256" key="4">
    <source>
        <dbReference type="ARBA" id="ARBA00022801"/>
    </source>
</evidence>
<feature type="transmembrane region" description="Helical" evidence="7">
    <location>
        <begin position="70"/>
        <end position="89"/>
    </location>
</feature>
<dbReference type="GO" id="GO:0006508">
    <property type="term" value="P:proteolysis"/>
    <property type="evidence" value="ECO:0007669"/>
    <property type="project" value="UniProtKB-KW"/>
</dbReference>
<evidence type="ECO:0000256" key="7">
    <source>
        <dbReference type="SAM" id="Phobius"/>
    </source>
</evidence>
<evidence type="ECO:0000313" key="8">
    <source>
        <dbReference type="EMBL" id="VAW91567.1"/>
    </source>
</evidence>
<keyword evidence="3 7" id="KW-0812">Transmembrane</keyword>
<dbReference type="PANTHER" id="PTHR33695">
    <property type="entry name" value="LIPOPROTEIN SIGNAL PEPTIDASE"/>
    <property type="match status" value="1"/>
</dbReference>
<sequence length="190" mass="21549">MNSKNIIDKIGMLKWLWITVILFILDQVTKQWAESVLIKFNPVEVVSNLNLYLAYNKGAAFSFLSDAGGWQRWFFTTIAIVVSVALIYWMKTLKSHERSSAIGLAFILSGAIGNVTDRILFGHVIDFIQFYYQADSCLPGFSYYSLMQTGQCIWPAFNIADSAIAIGATILIFLALKEAYQDWKHKRQAD</sequence>
<evidence type="ECO:0000256" key="5">
    <source>
        <dbReference type="ARBA" id="ARBA00022989"/>
    </source>
</evidence>
<dbReference type="EC" id="3.4.23.36" evidence="8"/>
<feature type="transmembrane region" description="Helical" evidence="7">
    <location>
        <begin position="101"/>
        <end position="121"/>
    </location>
</feature>
<dbReference type="EMBL" id="UOFR01000012">
    <property type="protein sequence ID" value="VAW91567.1"/>
    <property type="molecule type" value="Genomic_DNA"/>
</dbReference>